<accession>A0A1J6KD39</accession>
<proteinExistence type="predicted"/>
<dbReference type="Gramene" id="OIT22856">
    <property type="protein sequence ID" value="OIT22856"/>
    <property type="gene ID" value="A4A49_64245"/>
</dbReference>
<dbReference type="Gramene" id="OIT22102">
    <property type="protein sequence ID" value="OIT22102"/>
    <property type="gene ID" value="A4A49_58889"/>
</dbReference>
<evidence type="ECO:0000313" key="3">
    <source>
        <dbReference type="Proteomes" id="UP000187609"/>
    </source>
</evidence>
<evidence type="ECO:0000313" key="1">
    <source>
        <dbReference type="EMBL" id="OIT22102.1"/>
    </source>
</evidence>
<organism evidence="2 3">
    <name type="scientific">Nicotiana attenuata</name>
    <name type="common">Coyote tobacco</name>
    <dbReference type="NCBI Taxonomy" id="49451"/>
    <lineage>
        <taxon>Eukaryota</taxon>
        <taxon>Viridiplantae</taxon>
        <taxon>Streptophyta</taxon>
        <taxon>Embryophyta</taxon>
        <taxon>Tracheophyta</taxon>
        <taxon>Spermatophyta</taxon>
        <taxon>Magnoliopsida</taxon>
        <taxon>eudicotyledons</taxon>
        <taxon>Gunneridae</taxon>
        <taxon>Pentapetalae</taxon>
        <taxon>asterids</taxon>
        <taxon>lamiids</taxon>
        <taxon>Solanales</taxon>
        <taxon>Solanaceae</taxon>
        <taxon>Nicotianoideae</taxon>
        <taxon>Nicotianeae</taxon>
        <taxon>Nicotiana</taxon>
    </lineage>
</organism>
<dbReference type="EMBL" id="MJEQ01003457">
    <property type="protein sequence ID" value="OIT22856.1"/>
    <property type="molecule type" value="Genomic_DNA"/>
</dbReference>
<dbReference type="AlphaFoldDB" id="A0A1J6KD39"/>
<reference evidence="2 3" key="1">
    <citation type="submission" date="2016-11" db="EMBL/GenBank/DDBJ databases">
        <title>The genome of Nicotiana attenuata.</title>
        <authorList>
            <person name="Xu S."/>
            <person name="Brockmoeller T."/>
            <person name="Gaquerel E."/>
            <person name="Navarro A."/>
            <person name="Kuhl H."/>
            <person name="Gase K."/>
            <person name="Ling Z."/>
            <person name="Zhou W."/>
            <person name="Kreitzer C."/>
            <person name="Stanke M."/>
            <person name="Tang H."/>
            <person name="Lyons E."/>
            <person name="Pandey P."/>
            <person name="Pandey S.P."/>
            <person name="Timmermann B."/>
            <person name="Baldwin I.T."/>
        </authorList>
    </citation>
    <scope>NUCLEOTIDE SEQUENCE [LARGE SCALE GENOMIC DNA]</scope>
    <source>
        <strain evidence="3">cv. UT</strain>
        <strain evidence="2">UT</strain>
        <tissue evidence="2">Leaves</tissue>
    </source>
</reference>
<feature type="non-terminal residue" evidence="2">
    <location>
        <position position="74"/>
    </location>
</feature>
<gene>
    <name evidence="1" type="ORF">A4A49_58889</name>
    <name evidence="2" type="ORF">A4A49_64245</name>
</gene>
<dbReference type="EMBL" id="MJEQ01003893">
    <property type="protein sequence ID" value="OIT22102.1"/>
    <property type="molecule type" value="Genomic_DNA"/>
</dbReference>
<name>A0A1J6KD39_NICAT</name>
<keyword evidence="3" id="KW-1185">Reference proteome</keyword>
<dbReference type="Proteomes" id="UP000187609">
    <property type="component" value="Unassembled WGS sequence"/>
</dbReference>
<protein>
    <submittedName>
        <fullName evidence="2">Uncharacterized protein</fullName>
    </submittedName>
</protein>
<evidence type="ECO:0000313" key="2">
    <source>
        <dbReference type="EMBL" id="OIT22856.1"/>
    </source>
</evidence>
<sequence length="74" mass="8544">MELYPVYVLHSDEWDDNKFVNSAGDCVIIESTFSYNNLVEAIDFELNTLEITFLPKDGFSPIVIYNDTGVWVYI</sequence>
<comment type="caution">
    <text evidence="2">The sequence shown here is derived from an EMBL/GenBank/DDBJ whole genome shotgun (WGS) entry which is preliminary data.</text>
</comment>